<dbReference type="Proteomes" id="UP001163387">
    <property type="component" value="Chromosome"/>
</dbReference>
<organism evidence="1 2">
    <name type="scientific">Spiroplasma ixodetis</name>
    <dbReference type="NCBI Taxonomy" id="2141"/>
    <lineage>
        <taxon>Bacteria</taxon>
        <taxon>Bacillati</taxon>
        <taxon>Mycoplasmatota</taxon>
        <taxon>Mollicutes</taxon>
        <taxon>Entomoplasmatales</taxon>
        <taxon>Spiroplasmataceae</taxon>
        <taxon>Spiroplasma</taxon>
    </lineage>
</organism>
<protein>
    <submittedName>
        <fullName evidence="1">Uncharacterized protein</fullName>
    </submittedName>
</protein>
<evidence type="ECO:0000313" key="2">
    <source>
        <dbReference type="Proteomes" id="UP001163387"/>
    </source>
</evidence>
<dbReference type="PANTHER" id="PTHR35534:SF1">
    <property type="entry name" value="LARGE RIBOSOMAL SUBUNIT PROTEIN BL32"/>
    <property type="match status" value="1"/>
</dbReference>
<gene>
    <name evidence="1" type="ORF">SHM_15290</name>
</gene>
<accession>A0ABN6SXP2</accession>
<dbReference type="InterPro" id="IPR011332">
    <property type="entry name" value="Ribosomal_zn-bd"/>
</dbReference>
<dbReference type="InterPro" id="IPR044957">
    <property type="entry name" value="Ribosomal_bL32_bact"/>
</dbReference>
<keyword evidence="2" id="KW-1185">Reference proteome</keyword>
<sequence length="69" mass="7593">MAVPARRTSKMRKNTRRAHDSLSATTTTNCLNCGAITKPHHACMKCKTYKGVSITNPLQAEKTSSTEKK</sequence>
<dbReference type="InterPro" id="IPR002677">
    <property type="entry name" value="Ribosomal_bL32"/>
</dbReference>
<dbReference type="SUPFAM" id="SSF57829">
    <property type="entry name" value="Zn-binding ribosomal proteins"/>
    <property type="match status" value="1"/>
</dbReference>
<proteinExistence type="inferred from homology"/>
<dbReference type="NCBIfam" id="TIGR01031">
    <property type="entry name" value="rpmF_bact"/>
    <property type="match status" value="1"/>
</dbReference>
<evidence type="ECO:0000313" key="1">
    <source>
        <dbReference type="EMBL" id="BDT03883.1"/>
    </source>
</evidence>
<dbReference type="HAMAP" id="MF_00340">
    <property type="entry name" value="Ribosomal_bL32"/>
    <property type="match status" value="1"/>
</dbReference>
<dbReference type="Pfam" id="PF01783">
    <property type="entry name" value="Ribosomal_L32p"/>
    <property type="match status" value="1"/>
</dbReference>
<reference evidence="1 2" key="1">
    <citation type="journal article" date="2022" name="Front. Microbiol.">
        <title>Male-killing mechanisms vary between Spiroplasma species.</title>
        <authorList>
            <person name="Arai H."/>
            <person name="Inoue M."/>
            <person name="Kageyama D."/>
        </authorList>
    </citation>
    <scope>NUCLEOTIDE SEQUENCE [LARGE SCALE GENOMIC DNA]</scope>
    <source>
        <strain evidence="2">sHm</strain>
    </source>
</reference>
<dbReference type="PANTHER" id="PTHR35534">
    <property type="entry name" value="50S RIBOSOMAL PROTEIN L32"/>
    <property type="match status" value="1"/>
</dbReference>
<dbReference type="EMBL" id="AP026933">
    <property type="protein sequence ID" value="BDT03883.1"/>
    <property type="molecule type" value="Genomic_DNA"/>
</dbReference>
<name>A0ABN6SXP2_9MOLU</name>
<dbReference type="Gene3D" id="1.20.5.640">
    <property type="entry name" value="Single helix bin"/>
    <property type="match status" value="1"/>
</dbReference>